<dbReference type="OrthoDB" id="7759031at2759"/>
<organism evidence="2 3">
    <name type="scientific">Stylophora pistillata</name>
    <name type="common">Smooth cauliflower coral</name>
    <dbReference type="NCBI Taxonomy" id="50429"/>
    <lineage>
        <taxon>Eukaryota</taxon>
        <taxon>Metazoa</taxon>
        <taxon>Cnidaria</taxon>
        <taxon>Anthozoa</taxon>
        <taxon>Hexacorallia</taxon>
        <taxon>Scleractinia</taxon>
        <taxon>Astrocoeniina</taxon>
        <taxon>Pocilloporidae</taxon>
        <taxon>Stylophora</taxon>
    </lineage>
</organism>
<dbReference type="Proteomes" id="UP000225706">
    <property type="component" value="Unassembled WGS sequence"/>
</dbReference>
<dbReference type="Gene3D" id="3.10.10.10">
    <property type="entry name" value="HIV Type 1 Reverse Transcriptase, subunit A, domain 1"/>
    <property type="match status" value="1"/>
</dbReference>
<dbReference type="SUPFAM" id="SSF56672">
    <property type="entry name" value="DNA/RNA polymerases"/>
    <property type="match status" value="1"/>
</dbReference>
<protein>
    <submittedName>
        <fullName evidence="2">Retrovirus-related Pol polyprotein</fullName>
    </submittedName>
</protein>
<name>A0A2B4SR67_STYPI</name>
<dbReference type="InterPro" id="IPR021109">
    <property type="entry name" value="Peptidase_aspartic_dom_sf"/>
</dbReference>
<evidence type="ECO:0000313" key="2">
    <source>
        <dbReference type="EMBL" id="PFX33164.1"/>
    </source>
</evidence>
<sequence length="550" mass="61214">MAALFNSNSEEEEFIGFTIEPGVKQDNRESESDISSVDTEDLSDLDLSDKESGNEYKQEWNKDPGPVVVNPFVANTGLVRDVRDLSGSSSQVANKWKKWKRAFDYYAEGKGLHNARKKTSQLLYYAGMEVQDIFEDLVDPNPAGDDDPYEVFIRKLHHHFCSHENIPFERPLFWLFAPTDGESVDKFVMRLRRQARACNFGDALDDNIPDQLIEKLSDMELKKKLLETRNITLSQVLEKTRAEAHGRQINQVEDYGASSSQEEENPAFAFTVMEEKEEGVCKVSTASNIPTMNVSINGIVQEVLIDSGSVSNLMGKDDFQKLSNASFKGSLENCSKKLFAYGGREIEVVGQFKVEIAVGNAKVVSSFVVVKCGHCVLGNAIAKDLGVLHIGTKASLSEGSCNEVKSDFADQLKAQYPMVFTGVGKLKDFELKLHVNPKVPPVAQKLRRVPFALRDKVKAKIEELLEGDIIERVEGPTTWASPVVVAPKPSGDIRLCVDMRRANEAIIRERLAIPTVDEVLEKLNGSSVFSKLDLGHGFHQVELHADSRDT</sequence>
<gene>
    <name evidence="2" type="primary">POL</name>
    <name evidence="2" type="ORF">AWC38_SpisGene1988</name>
</gene>
<dbReference type="InterPro" id="IPR043502">
    <property type="entry name" value="DNA/RNA_pol_sf"/>
</dbReference>
<dbReference type="CDD" id="cd01647">
    <property type="entry name" value="RT_LTR"/>
    <property type="match status" value="1"/>
</dbReference>
<dbReference type="SUPFAM" id="SSF50630">
    <property type="entry name" value="Acid proteases"/>
    <property type="match status" value="1"/>
</dbReference>
<dbReference type="InterPro" id="IPR043128">
    <property type="entry name" value="Rev_trsase/Diguanyl_cyclase"/>
</dbReference>
<dbReference type="PANTHER" id="PTHR37984:SF11">
    <property type="entry name" value="INTEGRASE CATALYTIC DOMAIN-CONTAINING PROTEIN"/>
    <property type="match status" value="1"/>
</dbReference>
<dbReference type="FunFam" id="3.10.10.10:FF:000003">
    <property type="entry name" value="Retrovirus-related Pol polyprotein from transposon 297-like Protein"/>
    <property type="match status" value="1"/>
</dbReference>
<dbReference type="InterPro" id="IPR050951">
    <property type="entry name" value="Retrovirus_Pol_polyprotein"/>
</dbReference>
<evidence type="ECO:0000313" key="3">
    <source>
        <dbReference type="Proteomes" id="UP000225706"/>
    </source>
</evidence>
<feature type="region of interest" description="Disordered" evidence="1">
    <location>
        <begin position="1"/>
        <end position="63"/>
    </location>
</feature>
<dbReference type="EMBL" id="LSMT01000015">
    <property type="protein sequence ID" value="PFX33164.1"/>
    <property type="molecule type" value="Genomic_DNA"/>
</dbReference>
<reference evidence="3" key="1">
    <citation type="journal article" date="2017" name="bioRxiv">
        <title>Comparative analysis of the genomes of Stylophora pistillata and Acropora digitifera provides evidence for extensive differences between species of corals.</title>
        <authorList>
            <person name="Voolstra C.R."/>
            <person name="Li Y."/>
            <person name="Liew Y.J."/>
            <person name="Baumgarten S."/>
            <person name="Zoccola D."/>
            <person name="Flot J.-F."/>
            <person name="Tambutte S."/>
            <person name="Allemand D."/>
            <person name="Aranda M."/>
        </authorList>
    </citation>
    <scope>NUCLEOTIDE SEQUENCE [LARGE SCALE GENOMIC DNA]</scope>
</reference>
<feature type="compositionally biased region" description="Basic and acidic residues" evidence="1">
    <location>
        <begin position="47"/>
        <end position="62"/>
    </location>
</feature>
<evidence type="ECO:0000256" key="1">
    <source>
        <dbReference type="SAM" id="MobiDB-lite"/>
    </source>
</evidence>
<accession>A0A2B4SR67</accession>
<dbReference type="Gene3D" id="2.40.70.10">
    <property type="entry name" value="Acid Proteases"/>
    <property type="match status" value="1"/>
</dbReference>
<dbReference type="Gene3D" id="3.30.70.270">
    <property type="match status" value="1"/>
</dbReference>
<dbReference type="STRING" id="50429.A0A2B4SR67"/>
<comment type="caution">
    <text evidence="2">The sequence shown here is derived from an EMBL/GenBank/DDBJ whole genome shotgun (WGS) entry which is preliminary data.</text>
</comment>
<keyword evidence="3" id="KW-1185">Reference proteome</keyword>
<dbReference type="AlphaFoldDB" id="A0A2B4SR67"/>
<dbReference type="PANTHER" id="PTHR37984">
    <property type="entry name" value="PROTEIN CBG26694"/>
    <property type="match status" value="1"/>
</dbReference>
<proteinExistence type="predicted"/>